<sequence length="217" mass="25445">MPAKNSVKEYESDAFYHIYNRGVEKRDIFLDPQDYKVFISYLANYLSPPDLQGQTLKVSPSRLLKNYYETIKLTCYCLMPNHFHLLLQQAQLYTIAEFMKSISTKYTVFFNRKYKRVGGLFQGRYKAVKVQSDEQLIYLTKYIHLNPSDLQPSRSDLEVANYPYSSVGNYLHKFTQSWIHSDLILNNFDKKATRNSYHSFLFSNPALNPLADELTLD</sequence>
<dbReference type="GO" id="GO:0006313">
    <property type="term" value="P:DNA transposition"/>
    <property type="evidence" value="ECO:0007669"/>
    <property type="project" value="InterPro"/>
</dbReference>
<evidence type="ECO:0000259" key="1">
    <source>
        <dbReference type="SMART" id="SM01321"/>
    </source>
</evidence>
<protein>
    <recommendedName>
        <fullName evidence="1">Transposase IS200-like domain-containing protein</fullName>
    </recommendedName>
</protein>
<organism evidence="2 3">
    <name type="scientific">Candidatus Collierbacteria bacterium RIFOXYB1_FULL_49_13</name>
    <dbReference type="NCBI Taxonomy" id="1817728"/>
    <lineage>
        <taxon>Bacteria</taxon>
        <taxon>Candidatus Collieribacteriota</taxon>
    </lineage>
</organism>
<reference evidence="2 3" key="1">
    <citation type="journal article" date="2016" name="Nat. Commun.">
        <title>Thousands of microbial genomes shed light on interconnected biogeochemical processes in an aquifer system.</title>
        <authorList>
            <person name="Anantharaman K."/>
            <person name="Brown C.T."/>
            <person name="Hug L.A."/>
            <person name="Sharon I."/>
            <person name="Castelle C.J."/>
            <person name="Probst A.J."/>
            <person name="Thomas B.C."/>
            <person name="Singh A."/>
            <person name="Wilkins M.J."/>
            <person name="Karaoz U."/>
            <person name="Brodie E.L."/>
            <person name="Williams K.H."/>
            <person name="Hubbard S.S."/>
            <person name="Banfield J.F."/>
        </authorList>
    </citation>
    <scope>NUCLEOTIDE SEQUENCE [LARGE SCALE GENOMIC DNA]</scope>
</reference>
<dbReference type="PANTHER" id="PTHR34322">
    <property type="entry name" value="TRANSPOSASE, Y1_TNP DOMAIN-CONTAINING"/>
    <property type="match status" value="1"/>
</dbReference>
<dbReference type="AlphaFoldDB" id="A0A1F5FFD7"/>
<dbReference type="GO" id="GO:0003677">
    <property type="term" value="F:DNA binding"/>
    <property type="evidence" value="ECO:0007669"/>
    <property type="project" value="InterPro"/>
</dbReference>
<dbReference type="EMBL" id="MFAM01000050">
    <property type="protein sequence ID" value="OGD78350.1"/>
    <property type="molecule type" value="Genomic_DNA"/>
</dbReference>
<dbReference type="Pfam" id="PF01797">
    <property type="entry name" value="Y1_Tnp"/>
    <property type="match status" value="1"/>
</dbReference>
<dbReference type="SUPFAM" id="SSF143422">
    <property type="entry name" value="Transposase IS200-like"/>
    <property type="match status" value="1"/>
</dbReference>
<dbReference type="InterPro" id="IPR036515">
    <property type="entry name" value="Transposase_17_sf"/>
</dbReference>
<proteinExistence type="predicted"/>
<dbReference type="PANTHER" id="PTHR34322:SF2">
    <property type="entry name" value="TRANSPOSASE IS200-LIKE DOMAIN-CONTAINING PROTEIN"/>
    <property type="match status" value="1"/>
</dbReference>
<dbReference type="SMART" id="SM01321">
    <property type="entry name" value="Y1_Tnp"/>
    <property type="match status" value="1"/>
</dbReference>
<dbReference type="Gene3D" id="3.30.70.1290">
    <property type="entry name" value="Transposase IS200-like"/>
    <property type="match status" value="1"/>
</dbReference>
<comment type="caution">
    <text evidence="2">The sequence shown here is derived from an EMBL/GenBank/DDBJ whole genome shotgun (WGS) entry which is preliminary data.</text>
</comment>
<accession>A0A1F5FFD7</accession>
<evidence type="ECO:0000313" key="3">
    <source>
        <dbReference type="Proteomes" id="UP000176682"/>
    </source>
</evidence>
<gene>
    <name evidence="2" type="ORF">A2368_03680</name>
</gene>
<dbReference type="Proteomes" id="UP000176682">
    <property type="component" value="Unassembled WGS sequence"/>
</dbReference>
<feature type="domain" description="Transposase IS200-like" evidence="1">
    <location>
        <begin position="11"/>
        <end position="146"/>
    </location>
</feature>
<dbReference type="InterPro" id="IPR002686">
    <property type="entry name" value="Transposase_17"/>
</dbReference>
<name>A0A1F5FFD7_9BACT</name>
<dbReference type="GO" id="GO:0004803">
    <property type="term" value="F:transposase activity"/>
    <property type="evidence" value="ECO:0007669"/>
    <property type="project" value="InterPro"/>
</dbReference>
<evidence type="ECO:0000313" key="2">
    <source>
        <dbReference type="EMBL" id="OGD78350.1"/>
    </source>
</evidence>